<name>A0A4R6Q6U3_9FIRM</name>
<dbReference type="PANTHER" id="PTHR42885">
    <property type="entry name" value="HISTIDINOL-PHOSPHATE AMINOTRANSFERASE-RELATED"/>
    <property type="match status" value="1"/>
</dbReference>
<dbReference type="GO" id="GO:0000105">
    <property type="term" value="P:L-histidine biosynthetic process"/>
    <property type="evidence" value="ECO:0007669"/>
    <property type="project" value="UniProtKB-UniRule"/>
</dbReference>
<proteinExistence type="inferred from homology"/>
<dbReference type="InterPro" id="IPR004839">
    <property type="entry name" value="Aminotransferase_I/II_large"/>
</dbReference>
<reference evidence="11 12" key="1">
    <citation type="submission" date="2019-03" db="EMBL/GenBank/DDBJ databases">
        <title>Genomic Encyclopedia of Type Strains, Phase IV (KMG-IV): sequencing the most valuable type-strain genomes for metagenomic binning, comparative biology and taxonomic classification.</title>
        <authorList>
            <person name="Goeker M."/>
        </authorList>
    </citation>
    <scope>NUCLEOTIDE SEQUENCE [LARGE SCALE GENOMIC DNA]</scope>
    <source>
        <strain evidence="11 12">DSM 28287</strain>
    </source>
</reference>
<evidence type="ECO:0000256" key="5">
    <source>
        <dbReference type="ARBA" id="ARBA00022605"/>
    </source>
</evidence>
<dbReference type="GO" id="GO:0004400">
    <property type="term" value="F:histidinol-phosphate transaminase activity"/>
    <property type="evidence" value="ECO:0007669"/>
    <property type="project" value="UniProtKB-UniRule"/>
</dbReference>
<keyword evidence="8 9" id="KW-0368">Histidine biosynthesis</keyword>
<comment type="subunit">
    <text evidence="3 9">Homodimer.</text>
</comment>
<keyword evidence="12" id="KW-1185">Reference proteome</keyword>
<dbReference type="InterPro" id="IPR015424">
    <property type="entry name" value="PyrdxlP-dep_Trfase"/>
</dbReference>
<gene>
    <name evidence="9" type="primary">hisC</name>
    <name evidence="11" type="ORF">EV211_11347</name>
</gene>
<dbReference type="InterPro" id="IPR015421">
    <property type="entry name" value="PyrdxlP-dep_Trfase_major"/>
</dbReference>
<feature type="domain" description="Aminotransferase class I/classII large" evidence="10">
    <location>
        <begin position="26"/>
        <end position="365"/>
    </location>
</feature>
<evidence type="ECO:0000256" key="3">
    <source>
        <dbReference type="ARBA" id="ARBA00011738"/>
    </source>
</evidence>
<protein>
    <recommendedName>
        <fullName evidence="9">Histidinol-phosphate aminotransferase</fullName>
        <ecNumber evidence="9">2.6.1.9</ecNumber>
    </recommendedName>
    <alternativeName>
        <fullName evidence="9">Imidazole acetol-phosphate transaminase</fullName>
    </alternativeName>
</protein>
<dbReference type="EMBL" id="SNXO01000013">
    <property type="protein sequence ID" value="TDP57323.1"/>
    <property type="molecule type" value="Genomic_DNA"/>
</dbReference>
<sequence length="390" mass="43006">MSRFINEKFRSLVEYVPGEQPKDGEYLKLNTNESPYPPGPKTRAALRDQDLTKKLRLYSDPDSGELCRKLAETYGKGRTAAAAGQRTAGRPQAGLGPENIYVGNGSDEILNFIFMEFCEGGVLFPEISYGFYEVFADLYGVDFVKVPLREDFSIDPDDYAGCGRTIVIANPNAPTGRILCLDEIETILKTNPKNLVVIDEAYIDFGGESAMGLIGGYDNLLVVCTYSKSRSMAGARLGFAMGAKAVIDDLVKIKYATNPYNVNALTAAAGLAALHEPGYYRENCRQIQETRRWTTEALTDLGFRVVPSATNFIFVTTDRIGGSELYQGLKQRKILIRHFDIPAIRQYNRITIGTRRQMELLVETIDRMLGDADDGAGPGIAASPDGEEQL</sequence>
<keyword evidence="5 9" id="KW-0028">Amino-acid biosynthesis</keyword>
<dbReference type="PANTHER" id="PTHR42885:SF2">
    <property type="entry name" value="HISTIDINOL-PHOSPHATE AMINOTRANSFERASE"/>
    <property type="match status" value="1"/>
</dbReference>
<dbReference type="GO" id="GO:0030170">
    <property type="term" value="F:pyridoxal phosphate binding"/>
    <property type="evidence" value="ECO:0007669"/>
    <property type="project" value="InterPro"/>
</dbReference>
<comment type="pathway">
    <text evidence="9">Amino-acid biosynthesis; L-histidine biosynthesis; L-histidine from 5-phospho-alpha-D-ribose 1-diphosphate: step 7/9.</text>
</comment>
<evidence type="ECO:0000313" key="12">
    <source>
        <dbReference type="Proteomes" id="UP000295500"/>
    </source>
</evidence>
<dbReference type="SUPFAM" id="SSF53383">
    <property type="entry name" value="PLP-dependent transferases"/>
    <property type="match status" value="1"/>
</dbReference>
<comment type="similarity">
    <text evidence="2 9">Belongs to the class-II pyridoxal-phosphate-dependent aminotransferase family. Histidinol-phosphate aminotransferase subfamily.</text>
</comment>
<evidence type="ECO:0000256" key="8">
    <source>
        <dbReference type="ARBA" id="ARBA00023102"/>
    </source>
</evidence>
<dbReference type="InterPro" id="IPR001917">
    <property type="entry name" value="Aminotrans_II_pyridoxalP_BS"/>
</dbReference>
<evidence type="ECO:0000259" key="10">
    <source>
        <dbReference type="Pfam" id="PF00155"/>
    </source>
</evidence>
<evidence type="ECO:0000256" key="2">
    <source>
        <dbReference type="ARBA" id="ARBA00007970"/>
    </source>
</evidence>
<dbReference type="OrthoDB" id="9813612at2"/>
<dbReference type="RefSeq" id="WP_133528291.1">
    <property type="nucleotide sequence ID" value="NZ_SNXO01000013.1"/>
</dbReference>
<dbReference type="PROSITE" id="PS00599">
    <property type="entry name" value="AA_TRANSFER_CLASS_2"/>
    <property type="match status" value="1"/>
</dbReference>
<dbReference type="Gene3D" id="3.90.1150.10">
    <property type="entry name" value="Aspartate Aminotransferase, domain 1"/>
    <property type="match status" value="1"/>
</dbReference>
<comment type="cofactor">
    <cofactor evidence="1 9">
        <name>pyridoxal 5'-phosphate</name>
        <dbReference type="ChEBI" id="CHEBI:597326"/>
    </cofactor>
</comment>
<dbReference type="CDD" id="cd00609">
    <property type="entry name" value="AAT_like"/>
    <property type="match status" value="1"/>
</dbReference>
<evidence type="ECO:0000256" key="1">
    <source>
        <dbReference type="ARBA" id="ARBA00001933"/>
    </source>
</evidence>
<accession>A0A4R6Q6U3</accession>
<dbReference type="InterPro" id="IPR005861">
    <property type="entry name" value="HisP_aminotrans"/>
</dbReference>
<comment type="caution">
    <text evidence="11">The sequence shown here is derived from an EMBL/GenBank/DDBJ whole genome shotgun (WGS) entry which is preliminary data.</text>
</comment>
<evidence type="ECO:0000256" key="9">
    <source>
        <dbReference type="HAMAP-Rule" id="MF_01023"/>
    </source>
</evidence>
<evidence type="ECO:0000313" key="11">
    <source>
        <dbReference type="EMBL" id="TDP57323.1"/>
    </source>
</evidence>
<dbReference type="Gene3D" id="3.40.640.10">
    <property type="entry name" value="Type I PLP-dependent aspartate aminotransferase-like (Major domain)"/>
    <property type="match status" value="1"/>
</dbReference>
<dbReference type="InterPro" id="IPR015422">
    <property type="entry name" value="PyrdxlP-dep_Trfase_small"/>
</dbReference>
<dbReference type="Proteomes" id="UP000295500">
    <property type="component" value="Unassembled WGS sequence"/>
</dbReference>
<feature type="modified residue" description="N6-(pyridoxal phosphate)lysine" evidence="9">
    <location>
        <position position="228"/>
    </location>
</feature>
<keyword evidence="6 9" id="KW-0808">Transferase</keyword>
<keyword evidence="7 9" id="KW-0663">Pyridoxal phosphate</keyword>
<comment type="catalytic activity">
    <reaction evidence="9">
        <text>L-histidinol phosphate + 2-oxoglutarate = 3-(imidazol-4-yl)-2-oxopropyl phosphate + L-glutamate</text>
        <dbReference type="Rhea" id="RHEA:23744"/>
        <dbReference type="ChEBI" id="CHEBI:16810"/>
        <dbReference type="ChEBI" id="CHEBI:29985"/>
        <dbReference type="ChEBI" id="CHEBI:57766"/>
        <dbReference type="ChEBI" id="CHEBI:57980"/>
        <dbReference type="EC" id="2.6.1.9"/>
    </reaction>
</comment>
<dbReference type="Pfam" id="PF00155">
    <property type="entry name" value="Aminotran_1_2"/>
    <property type="match status" value="1"/>
</dbReference>
<dbReference type="EC" id="2.6.1.9" evidence="9"/>
<evidence type="ECO:0000256" key="6">
    <source>
        <dbReference type="ARBA" id="ARBA00022679"/>
    </source>
</evidence>
<dbReference type="HAMAP" id="MF_01023">
    <property type="entry name" value="HisC_aminotrans_2"/>
    <property type="match status" value="1"/>
</dbReference>
<evidence type="ECO:0000256" key="4">
    <source>
        <dbReference type="ARBA" id="ARBA00022576"/>
    </source>
</evidence>
<organism evidence="11 12">
    <name type="scientific">Aminicella lysinilytica</name>
    <dbReference type="NCBI Taxonomy" id="433323"/>
    <lineage>
        <taxon>Bacteria</taxon>
        <taxon>Bacillati</taxon>
        <taxon>Bacillota</taxon>
        <taxon>Clostridia</taxon>
        <taxon>Peptostreptococcales</taxon>
        <taxon>Anaerovoracaceae</taxon>
        <taxon>Aminicella</taxon>
    </lineage>
</organism>
<evidence type="ECO:0000256" key="7">
    <source>
        <dbReference type="ARBA" id="ARBA00022898"/>
    </source>
</evidence>
<keyword evidence="4 9" id="KW-0032">Aminotransferase</keyword>
<dbReference type="UniPathway" id="UPA00031">
    <property type="reaction ID" value="UER00012"/>
</dbReference>
<dbReference type="AlphaFoldDB" id="A0A4R6Q6U3"/>